<evidence type="ECO:0000256" key="1">
    <source>
        <dbReference type="SAM" id="SignalP"/>
    </source>
</evidence>
<dbReference type="Pfam" id="PF13483">
    <property type="entry name" value="Lactamase_B_3"/>
    <property type="match status" value="1"/>
</dbReference>
<keyword evidence="1" id="KW-0732">Signal</keyword>
<dbReference type="PANTHER" id="PTHR39189">
    <property type="entry name" value="UPF0173 METAL-DEPENDENT HYDROLASE YTKL"/>
    <property type="match status" value="1"/>
</dbReference>
<keyword evidence="3" id="KW-1185">Reference proteome</keyword>
<dbReference type="SUPFAM" id="SSF56281">
    <property type="entry name" value="Metallo-hydrolase/oxidoreductase"/>
    <property type="match status" value="1"/>
</dbReference>
<reference evidence="2 3" key="1">
    <citation type="journal article" date="2017" name="Int. J. Syst. Evol. Microbiol.">
        <title>Roseitalea porphyridii gen. nov., sp. nov., isolated from a red alga, and reclassification of Hoeflea suaedae Chung et al. 2013 as Pseudohoeflea suaedae gen. nov., comb. nov.</title>
        <authorList>
            <person name="Hyeon J.W."/>
            <person name="Jeong S.E."/>
            <person name="Baek K."/>
            <person name="Jeon C.O."/>
        </authorList>
    </citation>
    <scope>NUCLEOTIDE SEQUENCE [LARGE SCALE GENOMIC DNA]</scope>
    <source>
        <strain evidence="2 3">MA7-20</strain>
    </source>
</reference>
<dbReference type="KEGG" id="rpod:E0E05_14440"/>
<dbReference type="AlphaFoldDB" id="A0A4P6V4X9"/>
<dbReference type="Gene3D" id="3.60.15.10">
    <property type="entry name" value="Ribonuclease Z/Hydroxyacylglutathione hydrolase-like"/>
    <property type="match status" value="1"/>
</dbReference>
<dbReference type="RefSeq" id="WP_131617351.1">
    <property type="nucleotide sequence ID" value="NZ_CP036532.1"/>
</dbReference>
<dbReference type="GeneID" id="90768503"/>
<proteinExistence type="predicted"/>
<evidence type="ECO:0000313" key="3">
    <source>
        <dbReference type="Proteomes" id="UP000293719"/>
    </source>
</evidence>
<evidence type="ECO:0000313" key="2">
    <source>
        <dbReference type="EMBL" id="QBK31696.1"/>
    </source>
</evidence>
<dbReference type="GO" id="GO:0016787">
    <property type="term" value="F:hydrolase activity"/>
    <property type="evidence" value="ECO:0007669"/>
    <property type="project" value="UniProtKB-KW"/>
</dbReference>
<keyword evidence="2" id="KW-0378">Hydrolase</keyword>
<dbReference type="PANTHER" id="PTHR39189:SF1">
    <property type="entry name" value="UPF0173 METAL-DEPENDENT HYDROLASE YTKL"/>
    <property type="match status" value="1"/>
</dbReference>
<dbReference type="Proteomes" id="UP000293719">
    <property type="component" value="Chromosome"/>
</dbReference>
<sequence length="282" mass="30668">MRHFLSALVLTAIAFALPGPVPPAQAQTDDEPVSQCLAIARSLPRVMFASAMASPLETDAHGDVTITFAGHSTYRIDTPAGVTIATDFSGVYGHTPTPRVITMNRAHSTHYTLNPDPAIEVVLPGWDNTDPRGADHDVVVDDVYVRNVTTDIRRWDSSGLTANQNSIFIFETAGLCIGHLGHLHHRLTEDHFAQIGRLDVLMVPVDGGLTMAHDGMAEITTRLRSSIVLPMHLRGNSVNRFIALMGEEWAVDFLDGDAITVNVRDLPERPTIMVPASLARRG</sequence>
<dbReference type="OrthoDB" id="7343000at2"/>
<organism evidence="2 3">
    <name type="scientific">Roseitalea porphyridii</name>
    <dbReference type="NCBI Taxonomy" id="1852022"/>
    <lineage>
        <taxon>Bacteria</taxon>
        <taxon>Pseudomonadati</taxon>
        <taxon>Pseudomonadota</taxon>
        <taxon>Alphaproteobacteria</taxon>
        <taxon>Hyphomicrobiales</taxon>
        <taxon>Ahrensiaceae</taxon>
        <taxon>Roseitalea</taxon>
    </lineage>
</organism>
<dbReference type="EMBL" id="CP036532">
    <property type="protein sequence ID" value="QBK31696.1"/>
    <property type="molecule type" value="Genomic_DNA"/>
</dbReference>
<accession>A0A4P6V4X9</accession>
<feature type="signal peptide" evidence="1">
    <location>
        <begin position="1"/>
        <end position="26"/>
    </location>
</feature>
<gene>
    <name evidence="2" type="ORF">E0E05_14440</name>
</gene>
<name>A0A4P6V4X9_9HYPH</name>
<feature type="chain" id="PRO_5020656609" evidence="1">
    <location>
        <begin position="27"/>
        <end position="282"/>
    </location>
</feature>
<dbReference type="InterPro" id="IPR036866">
    <property type="entry name" value="RibonucZ/Hydroxyglut_hydro"/>
</dbReference>
<protein>
    <submittedName>
        <fullName evidence="2">Zn-dependent hydrolase</fullName>
    </submittedName>
</protein>